<feature type="region of interest" description="Disordered" evidence="1">
    <location>
        <begin position="456"/>
        <end position="490"/>
    </location>
</feature>
<sequence length="490" mass="51673">MTDTGQPDKDTPTGRLGSDERAELERLRAEVATLRERTAAGVAAPAPLPPRVPRHGWRWAAVALLSVLVAVLAITSVTARFVRGEILDTDRYVSTVAPLASDPAVQTQIANSITDEIFVRVDVEGLTADALTALTDAVPATADAPRVDRAVEGLAPVIAGQARSFVNQTVSSFVQSDRFEELWGQANRAAHTALVAVVTGDLGPSSVAVDESGTVSISLGTVIENVKARLLERGFTFAEKIPSIDKQFVLFRSPELVRAQRAVNTLDNVSDVLPWLTIAAAVAAVAVAPPGRRRRALCVVGLALAVGMLVLAIALLVARALYLDQVPPDVLSPDAASAIVDTVLVPLRAALRAVAVLGLVVAVGAYLTGDSSSAVAVRRGFGRGLDLVQRARHPRPPNPFELWVFHARIALRSAIVGIAALLLMFWRYPTGAVVVWIVIGALLALLAMEVVMRPARGGPEPPAVQEPQQTPPESATASPPVDSPEEGTVP</sequence>
<organism evidence="3 4">
    <name type="scientific">Rhodococcus chondri</name>
    <dbReference type="NCBI Taxonomy" id="3065941"/>
    <lineage>
        <taxon>Bacteria</taxon>
        <taxon>Bacillati</taxon>
        <taxon>Actinomycetota</taxon>
        <taxon>Actinomycetes</taxon>
        <taxon>Mycobacteriales</taxon>
        <taxon>Nocardiaceae</taxon>
        <taxon>Rhodococcus</taxon>
    </lineage>
</organism>
<feature type="transmembrane region" description="Helical" evidence="2">
    <location>
        <begin position="296"/>
        <end position="322"/>
    </location>
</feature>
<gene>
    <name evidence="3" type="ORF">Q8814_17165</name>
</gene>
<evidence type="ECO:0000313" key="3">
    <source>
        <dbReference type="EMBL" id="MEE2033830.1"/>
    </source>
</evidence>
<name>A0ABU7JUY9_9NOCA</name>
<keyword evidence="2" id="KW-0812">Transmembrane</keyword>
<reference evidence="3 4" key="1">
    <citation type="submission" date="2023-08" db="EMBL/GenBank/DDBJ databases">
        <authorList>
            <person name="Girao M."/>
            <person name="Carvalho M.F."/>
        </authorList>
    </citation>
    <scope>NUCLEOTIDE SEQUENCE [LARGE SCALE GENOMIC DNA]</scope>
    <source>
        <strain evidence="3 4">CC-R104</strain>
    </source>
</reference>
<evidence type="ECO:0000256" key="2">
    <source>
        <dbReference type="SAM" id="Phobius"/>
    </source>
</evidence>
<dbReference type="Proteomes" id="UP001331936">
    <property type="component" value="Unassembled WGS sequence"/>
</dbReference>
<feature type="transmembrane region" description="Helical" evidence="2">
    <location>
        <begin position="434"/>
        <end position="452"/>
    </location>
</feature>
<evidence type="ECO:0000256" key="1">
    <source>
        <dbReference type="SAM" id="MobiDB-lite"/>
    </source>
</evidence>
<keyword evidence="2" id="KW-0472">Membrane</keyword>
<evidence type="ECO:0000313" key="4">
    <source>
        <dbReference type="Proteomes" id="UP001331936"/>
    </source>
</evidence>
<feature type="region of interest" description="Disordered" evidence="1">
    <location>
        <begin position="1"/>
        <end position="21"/>
    </location>
</feature>
<keyword evidence="4" id="KW-1185">Reference proteome</keyword>
<feature type="transmembrane region" description="Helical" evidence="2">
    <location>
        <begin position="409"/>
        <end position="428"/>
    </location>
</feature>
<keyword evidence="2" id="KW-1133">Transmembrane helix</keyword>
<proteinExistence type="predicted"/>
<feature type="transmembrane region" description="Helical" evidence="2">
    <location>
        <begin position="59"/>
        <end position="82"/>
    </location>
</feature>
<protein>
    <recommendedName>
        <fullName evidence="5">Integral membrane protein</fullName>
    </recommendedName>
</protein>
<dbReference type="EMBL" id="JAUZMZ010000102">
    <property type="protein sequence ID" value="MEE2033830.1"/>
    <property type="molecule type" value="Genomic_DNA"/>
</dbReference>
<dbReference type="RefSeq" id="WP_330153222.1">
    <property type="nucleotide sequence ID" value="NZ_JAUZMZ010000102.1"/>
</dbReference>
<accession>A0ABU7JUY9</accession>
<feature type="compositionally biased region" description="Polar residues" evidence="1">
    <location>
        <begin position="466"/>
        <end position="477"/>
    </location>
</feature>
<comment type="caution">
    <text evidence="3">The sequence shown here is derived from an EMBL/GenBank/DDBJ whole genome shotgun (WGS) entry which is preliminary data.</text>
</comment>
<evidence type="ECO:0008006" key="5">
    <source>
        <dbReference type="Google" id="ProtNLM"/>
    </source>
</evidence>